<evidence type="ECO:0000256" key="1">
    <source>
        <dbReference type="ARBA" id="ARBA00004147"/>
    </source>
</evidence>
<sequence length="257" mass="29048">MTTLKDQVCALALSYKVFSKTGFLEKVPFSQCEKLLRSTEFEETLKIGLRLARKYQYDLENKNLYHYFRTHYLPKPSDFFENICNANSIEPRELAIALRVWLEKADKKKNTLKLVGIPNSGKTLIANLLRKVFICANWLNSSAGSAFNFGNLTYASLIIVEEPFLPPPLLEDFKSICGGASVSVDVKYSNYEALNRTPVLITSNFSEVSRGYAAAVSEQAINLRSYQFTFTAGLQPTFEVTPEHLLDFIQRNAVDSN</sequence>
<name>A0A8A4XCY9_9VIRU</name>
<protein>
    <submittedName>
        <fullName evidence="7">Nonstructural protein 1</fullName>
    </submittedName>
</protein>
<dbReference type="GO" id="GO:0019079">
    <property type="term" value="P:viral genome replication"/>
    <property type="evidence" value="ECO:0007669"/>
    <property type="project" value="InterPro"/>
</dbReference>
<dbReference type="PROSITE" id="PS51206">
    <property type="entry name" value="SF3_HELICASE_1"/>
    <property type="match status" value="1"/>
</dbReference>
<evidence type="ECO:0000259" key="6">
    <source>
        <dbReference type="PROSITE" id="PS51206"/>
    </source>
</evidence>
<dbReference type="EMBL" id="MW046634">
    <property type="protein sequence ID" value="QTE04123.1"/>
    <property type="molecule type" value="Genomic_DNA"/>
</dbReference>
<dbReference type="GO" id="GO:0006260">
    <property type="term" value="P:DNA replication"/>
    <property type="evidence" value="ECO:0007669"/>
    <property type="project" value="UniProtKB-KW"/>
</dbReference>
<evidence type="ECO:0000256" key="2">
    <source>
        <dbReference type="ARBA" id="ARBA00022562"/>
    </source>
</evidence>
<proteinExistence type="predicted"/>
<evidence type="ECO:0000256" key="4">
    <source>
        <dbReference type="ARBA" id="ARBA00022741"/>
    </source>
</evidence>
<dbReference type="InterPro" id="IPR014015">
    <property type="entry name" value="Helicase_SF3_DNA-vir"/>
</dbReference>
<evidence type="ECO:0000256" key="5">
    <source>
        <dbReference type="ARBA" id="ARBA00022840"/>
    </source>
</evidence>
<evidence type="ECO:0000313" key="7">
    <source>
        <dbReference type="EMBL" id="QTE04123.1"/>
    </source>
</evidence>
<dbReference type="InterPro" id="IPR001257">
    <property type="entry name" value="Parvovirus_NS1_helicase"/>
</dbReference>
<dbReference type="GO" id="GO:0042025">
    <property type="term" value="C:host cell nucleus"/>
    <property type="evidence" value="ECO:0007669"/>
    <property type="project" value="UniProtKB-SubCell"/>
</dbReference>
<keyword evidence="3" id="KW-0235">DNA replication</keyword>
<feature type="domain" description="SF3 helicase" evidence="6">
    <location>
        <begin position="75"/>
        <end position="243"/>
    </location>
</feature>
<dbReference type="SUPFAM" id="SSF52540">
    <property type="entry name" value="P-loop containing nucleoside triphosphate hydrolases"/>
    <property type="match status" value="1"/>
</dbReference>
<dbReference type="GO" id="GO:0005524">
    <property type="term" value="F:ATP binding"/>
    <property type="evidence" value="ECO:0007669"/>
    <property type="project" value="UniProtKB-KW"/>
</dbReference>
<keyword evidence="2" id="KW-1048">Host nucleus</keyword>
<dbReference type="InterPro" id="IPR027417">
    <property type="entry name" value="P-loop_NTPase"/>
</dbReference>
<keyword evidence="5" id="KW-0067">ATP-binding</keyword>
<evidence type="ECO:0000256" key="3">
    <source>
        <dbReference type="ARBA" id="ARBA00022705"/>
    </source>
</evidence>
<accession>A0A8A4XCY9</accession>
<organism evidence="7">
    <name type="scientific">Ficedula parva densovirus</name>
    <dbReference type="NCBI Taxonomy" id="2794497"/>
    <lineage>
        <taxon>Viruses</taxon>
        <taxon>Monodnaviria</taxon>
        <taxon>Shotokuvirae</taxon>
        <taxon>Cossaviricota</taxon>
        <taxon>Quintoviricetes</taxon>
        <taxon>Piccovirales</taxon>
        <taxon>Parvoviridae</taxon>
        <taxon>Densovirinae</taxon>
    </lineage>
</organism>
<comment type="subcellular location">
    <subcellularLocation>
        <location evidence="1">Host nucleus</location>
    </subcellularLocation>
</comment>
<reference evidence="7" key="1">
    <citation type="submission" date="2020-09" db="EMBL/GenBank/DDBJ databases">
        <title>Parvovirus dark matter in the feces of wild birds.</title>
        <authorList>
            <person name="Dai Z."/>
            <person name="Yang S."/>
            <person name="Zhang W."/>
        </authorList>
    </citation>
    <scope>NUCLEOTIDE SEQUENCE</scope>
    <source>
        <strain evidence="7">Rbf133par0101</strain>
    </source>
</reference>
<dbReference type="Gene3D" id="3.40.50.300">
    <property type="entry name" value="P-loop containing nucleotide triphosphate hydrolases"/>
    <property type="match status" value="1"/>
</dbReference>
<dbReference type="Pfam" id="PF01057">
    <property type="entry name" value="Parvo_NS1"/>
    <property type="match status" value="1"/>
</dbReference>
<keyword evidence="4" id="KW-0547">Nucleotide-binding</keyword>